<dbReference type="AlphaFoldDB" id="A0A5S9XBU8"/>
<dbReference type="CDD" id="cd09487">
    <property type="entry name" value="SAM_superfamily"/>
    <property type="match status" value="1"/>
</dbReference>
<dbReference type="InterPro" id="IPR001660">
    <property type="entry name" value="SAM"/>
</dbReference>
<dbReference type="Pfam" id="PF07647">
    <property type="entry name" value="SAM_2"/>
    <property type="match status" value="1"/>
</dbReference>
<dbReference type="PANTHER" id="PTHR10627:SF68">
    <property type="entry name" value="F26K24.15 PROTEIN-RELATED"/>
    <property type="match status" value="1"/>
</dbReference>
<feature type="compositionally biased region" description="Basic and acidic residues" evidence="2">
    <location>
        <begin position="403"/>
        <end position="415"/>
    </location>
</feature>
<dbReference type="SMART" id="SM00454">
    <property type="entry name" value="SAM"/>
    <property type="match status" value="1"/>
</dbReference>
<feature type="region of interest" description="Disordered" evidence="2">
    <location>
        <begin position="391"/>
        <end position="415"/>
    </location>
</feature>
<keyword evidence="1" id="KW-0677">Repeat</keyword>
<evidence type="ECO:0000259" key="3">
    <source>
        <dbReference type="PROSITE" id="PS50105"/>
    </source>
</evidence>
<dbReference type="ExpressionAtlas" id="A0A5S9XBU8">
    <property type="expression patterns" value="baseline and differential"/>
</dbReference>
<evidence type="ECO:0000256" key="1">
    <source>
        <dbReference type="ARBA" id="ARBA00022737"/>
    </source>
</evidence>
<reference evidence="4 5" key="1">
    <citation type="submission" date="2019-12" db="EMBL/GenBank/DDBJ databases">
        <authorList>
            <person name="Jiao W.-B."/>
            <person name="Schneeberger K."/>
        </authorList>
    </citation>
    <scope>NUCLEOTIDE SEQUENCE [LARGE SCALE GENOMIC DNA]</scope>
    <source>
        <strain evidence="5">cv. C24</strain>
    </source>
</reference>
<feature type="domain" description="SAM" evidence="3">
    <location>
        <begin position="459"/>
        <end position="512"/>
    </location>
</feature>
<dbReference type="Gene3D" id="1.10.150.50">
    <property type="entry name" value="Transcription Factor, Ets-1"/>
    <property type="match status" value="1"/>
</dbReference>
<dbReference type="Proteomes" id="UP000434276">
    <property type="component" value="Unassembled WGS sequence"/>
</dbReference>
<evidence type="ECO:0000313" key="5">
    <source>
        <dbReference type="Proteomes" id="UP000434276"/>
    </source>
</evidence>
<dbReference type="SUPFAM" id="SSF47769">
    <property type="entry name" value="SAM/Pointed domain"/>
    <property type="match status" value="1"/>
</dbReference>
<proteinExistence type="predicted"/>
<name>A0A5S9XBU8_ARATH</name>
<gene>
    <name evidence="4" type="ORF">C24_LOCUS12343</name>
</gene>
<dbReference type="OrthoDB" id="271862at2759"/>
<dbReference type="PROSITE" id="PS50105">
    <property type="entry name" value="SAM_DOMAIN"/>
    <property type="match status" value="1"/>
</dbReference>
<dbReference type="EMBL" id="CACSHJ010000089">
    <property type="protein sequence ID" value="CAA0382110.1"/>
    <property type="molecule type" value="Genomic_DNA"/>
</dbReference>
<evidence type="ECO:0000256" key="2">
    <source>
        <dbReference type="SAM" id="MobiDB-lite"/>
    </source>
</evidence>
<evidence type="ECO:0000313" key="4">
    <source>
        <dbReference type="EMBL" id="CAA0382110.1"/>
    </source>
</evidence>
<protein>
    <recommendedName>
        <fullName evidence="3">SAM domain-containing protein</fullName>
    </recommendedName>
</protein>
<organism evidence="4 5">
    <name type="scientific">Arabidopsis thaliana</name>
    <name type="common">Mouse-ear cress</name>
    <dbReference type="NCBI Taxonomy" id="3702"/>
    <lineage>
        <taxon>Eukaryota</taxon>
        <taxon>Viridiplantae</taxon>
        <taxon>Streptophyta</taxon>
        <taxon>Embryophyta</taxon>
        <taxon>Tracheophyta</taxon>
        <taxon>Spermatophyta</taxon>
        <taxon>Magnoliopsida</taxon>
        <taxon>eudicotyledons</taxon>
        <taxon>Gunneridae</taxon>
        <taxon>Pentapetalae</taxon>
        <taxon>rosids</taxon>
        <taxon>malvids</taxon>
        <taxon>Brassicales</taxon>
        <taxon>Brassicaceae</taxon>
        <taxon>Camelineae</taxon>
        <taxon>Arabidopsis</taxon>
    </lineage>
</organism>
<sequence length="526" mass="58607">MAKLRPRQLELSKTVPSKLGFDGEEDAWVFVKKQKIFIVLPSLPLPQQQHFTLEKPAISPQLEAGFRESMEVTQDSTFVHTVVPSLPLPETPQSQAELRDALADTHFTTPVPTVVVPALPLPEQFILHKPETSHSQVQFRDCIANTHKTTPLHTVVHSLPVTEHSTLQKPTSSQSQVELRESIADTHGTTPLQTEISSLPLPEHFVLQKPATSQSQADTHETTLLHTILPSLPVPELCTLQKPATSQSQAELRTDTRNATLVHTVMPSLPVPEHYSLQKPSTSQSQAELRAKTRKATLVHAAAIPSLPVPEHYSLLKPSTSQSQAEVRTLTHKATHVHTAMPSLSVTEHCTLQKPATSQSQAETSRVQTVEPEACPDFTSVDKPEIVMSRSLTTRKAPAPKRSLQESRKNQDRRVEIHRRRAGHKPIRFPRVMCSSVVMDNEKLRVLNLEKKVEKAGGLNEWVGSIGLGREFERMLRGQRMSKFQMANLTMEKLKQMGALAVGPRRKLIHAIGCVYHPHCLRASFN</sequence>
<accession>A0A5S9XBU8</accession>
<dbReference type="InterPro" id="IPR013761">
    <property type="entry name" value="SAM/pointed_sf"/>
</dbReference>
<dbReference type="PANTHER" id="PTHR10627">
    <property type="entry name" value="SCP160"/>
    <property type="match status" value="1"/>
</dbReference>